<proteinExistence type="predicted"/>
<evidence type="ECO:0000313" key="4">
    <source>
        <dbReference type="EMBL" id="QBK87448.1"/>
    </source>
</evidence>
<evidence type="ECO:0000259" key="3">
    <source>
        <dbReference type="PROSITE" id="PS51194"/>
    </source>
</evidence>
<feature type="domain" description="Helicase C-terminal" evidence="3">
    <location>
        <begin position="370"/>
        <end position="531"/>
    </location>
</feature>
<dbReference type="InterPro" id="IPR027417">
    <property type="entry name" value="P-loop_NTPase"/>
</dbReference>
<organism evidence="4">
    <name type="scientific">Marseillevirus LCMAC201</name>
    <dbReference type="NCBI Taxonomy" id="2506605"/>
    <lineage>
        <taxon>Viruses</taxon>
        <taxon>Varidnaviria</taxon>
        <taxon>Bamfordvirae</taxon>
        <taxon>Nucleocytoviricota</taxon>
        <taxon>Megaviricetes</taxon>
        <taxon>Pimascovirales</taxon>
        <taxon>Pimascovirales incertae sedis</taxon>
        <taxon>Marseilleviridae</taxon>
    </lineage>
</organism>
<dbReference type="InterPro" id="IPR000330">
    <property type="entry name" value="SNF2_N"/>
</dbReference>
<dbReference type="PROSITE" id="PS51192">
    <property type="entry name" value="HELICASE_ATP_BIND_1"/>
    <property type="match status" value="1"/>
</dbReference>
<dbReference type="Pfam" id="PF00176">
    <property type="entry name" value="SNF2-rel_dom"/>
    <property type="match status" value="1"/>
</dbReference>
<dbReference type="Gene3D" id="3.40.50.300">
    <property type="entry name" value="P-loop containing nucleotide triphosphate hydrolases"/>
    <property type="match status" value="2"/>
</dbReference>
<evidence type="ECO:0000259" key="2">
    <source>
        <dbReference type="PROSITE" id="PS51192"/>
    </source>
</evidence>
<keyword evidence="1" id="KW-0378">Hydrolase</keyword>
<keyword evidence="4" id="KW-0347">Helicase</keyword>
<keyword evidence="4" id="KW-0547">Nucleotide-binding</keyword>
<dbReference type="EMBL" id="MK500352">
    <property type="protein sequence ID" value="QBK87448.1"/>
    <property type="molecule type" value="Genomic_DNA"/>
</dbReference>
<dbReference type="Pfam" id="PF00271">
    <property type="entry name" value="Helicase_C"/>
    <property type="match status" value="1"/>
</dbReference>
<feature type="domain" description="Helicase ATP-binding" evidence="2">
    <location>
        <begin position="20"/>
        <end position="219"/>
    </location>
</feature>
<dbReference type="InterPro" id="IPR049730">
    <property type="entry name" value="SNF2/RAD54-like_C"/>
</dbReference>
<reference evidence="4" key="1">
    <citation type="journal article" date="2019" name="MBio">
        <title>Virus Genomes from Deep Sea Sediments Expand the Ocean Megavirome and Support Independent Origins of Viral Gigantism.</title>
        <authorList>
            <person name="Backstrom D."/>
            <person name="Yutin N."/>
            <person name="Jorgensen S.L."/>
            <person name="Dharamshi J."/>
            <person name="Homa F."/>
            <person name="Zaremba-Niedwiedzka K."/>
            <person name="Spang A."/>
            <person name="Wolf Y.I."/>
            <person name="Koonin E.V."/>
            <person name="Ettema T.J."/>
        </authorList>
    </citation>
    <scope>NUCLEOTIDE SEQUENCE</scope>
</reference>
<dbReference type="GO" id="GO:0016787">
    <property type="term" value="F:hydrolase activity"/>
    <property type="evidence" value="ECO:0007669"/>
    <property type="project" value="UniProtKB-KW"/>
</dbReference>
<dbReference type="SMART" id="SM00490">
    <property type="entry name" value="HELICc"/>
    <property type="match status" value="1"/>
</dbReference>
<dbReference type="PROSITE" id="PS51194">
    <property type="entry name" value="HELICASE_CTER"/>
    <property type="match status" value="1"/>
</dbReference>
<dbReference type="GO" id="GO:0004386">
    <property type="term" value="F:helicase activity"/>
    <property type="evidence" value="ECO:0007669"/>
    <property type="project" value="UniProtKB-KW"/>
</dbReference>
<dbReference type="PANTHER" id="PTHR45629">
    <property type="entry name" value="SNF2/RAD54 FAMILY MEMBER"/>
    <property type="match status" value="1"/>
</dbReference>
<dbReference type="InterPro" id="IPR050496">
    <property type="entry name" value="SNF2_RAD54_helicase_repair"/>
</dbReference>
<dbReference type="PANTHER" id="PTHR45629:SF7">
    <property type="entry name" value="DNA EXCISION REPAIR PROTEIN ERCC-6-RELATED"/>
    <property type="match status" value="1"/>
</dbReference>
<dbReference type="InterPro" id="IPR001650">
    <property type="entry name" value="Helicase_C-like"/>
</dbReference>
<dbReference type="SMART" id="SM00487">
    <property type="entry name" value="DEXDc"/>
    <property type="match status" value="1"/>
</dbReference>
<dbReference type="CDD" id="cd18793">
    <property type="entry name" value="SF2_C_SNF"/>
    <property type="match status" value="1"/>
</dbReference>
<keyword evidence="4" id="KW-0067">ATP-binding</keyword>
<sequence>MDDPFTIGAAALNDFQIGILDDCLNKGSGGMSCPMGSGKTLVAILLSLQQTEDIILIVVAKNLIASWEFEIQKFFGHTLKYEVLHPDSLKKKLMYWSPKKTTRIVLTTPDIVSKHYKENSVSQSFIRYVPHPENPFVVTKYYNQPTKPFLNHTRGGGYIFSKRWGCLIVDEMQCYTNINSYRCQGLAAVCSKYRWALSGTLFNEPKVERILGYYLILDIPDTPRNLPEMSRLLFSSLYKGLSETIVHRQQNTTFTPPTVVEEIISHTLSAEEAKLYTSMKLTLQTLRMKAVELQAAGDVAGARRFSSYLLAMITYIRQSLVCPLIPISSIAIDMADYKNKSELSTVLMESIEKLDLEDWLGDVDSICSTRMKEALTVINKHENDRIVLFSCFRSSIDVLTTFLPKDRPVMTIKANMNTQKRGQVIKDFEKTTNGILLLTYELGAEGLNLQCSSTVMLLDFWWNSAKTKQAIARVVRYGQKALTVNVYFFTSNTGLEKGLFEKQHAKQIVLEELQHGSWKTKIPRLSMKQIIQLIDKEENTTLLQKVIS</sequence>
<dbReference type="GO" id="GO:0005524">
    <property type="term" value="F:ATP binding"/>
    <property type="evidence" value="ECO:0007669"/>
    <property type="project" value="InterPro"/>
</dbReference>
<evidence type="ECO:0000256" key="1">
    <source>
        <dbReference type="ARBA" id="ARBA00022801"/>
    </source>
</evidence>
<dbReference type="SUPFAM" id="SSF52540">
    <property type="entry name" value="P-loop containing nucleoside triphosphate hydrolases"/>
    <property type="match status" value="2"/>
</dbReference>
<protein>
    <submittedName>
        <fullName evidence="4">DEAD/SNF2-like helicase</fullName>
    </submittedName>
</protein>
<dbReference type="InterPro" id="IPR014001">
    <property type="entry name" value="Helicase_ATP-bd"/>
</dbReference>
<name>A0A481YW86_9VIRU</name>
<gene>
    <name evidence="4" type="ORF">LCMAC201_03580</name>
</gene>
<accession>A0A481YW86</accession>